<keyword evidence="3" id="KW-0862">Zinc</keyword>
<dbReference type="GO" id="GO:0016567">
    <property type="term" value="P:protein ubiquitination"/>
    <property type="evidence" value="ECO:0007669"/>
    <property type="project" value="UniProtKB-UniPathway"/>
</dbReference>
<keyword evidence="6" id="KW-0472">Membrane</keyword>
<dbReference type="UniPathway" id="UPA00143"/>
<feature type="transmembrane region" description="Helical" evidence="6">
    <location>
        <begin position="12"/>
        <end position="29"/>
    </location>
</feature>
<feature type="transmembrane region" description="Helical" evidence="6">
    <location>
        <begin position="77"/>
        <end position="97"/>
    </location>
</feature>
<feature type="domain" description="RING-type" evidence="7">
    <location>
        <begin position="438"/>
        <end position="504"/>
    </location>
</feature>
<evidence type="ECO:0000256" key="4">
    <source>
        <dbReference type="PROSITE-ProRule" id="PRU00175"/>
    </source>
</evidence>
<gene>
    <name evidence="8" type="ORF">HANVADRAFT_6305</name>
</gene>
<protein>
    <recommendedName>
        <fullName evidence="7">RING-type domain-containing protein</fullName>
    </recommendedName>
</protein>
<dbReference type="PANTHER" id="PTHR22763:SF184">
    <property type="entry name" value="E3 UBIQUITIN-PROTEIN LIGASE SYNOVIOLIN"/>
    <property type="match status" value="1"/>
</dbReference>
<feature type="transmembrane region" description="Helical" evidence="6">
    <location>
        <begin position="232"/>
        <end position="251"/>
    </location>
</feature>
<evidence type="ECO:0000256" key="3">
    <source>
        <dbReference type="ARBA" id="ARBA00022833"/>
    </source>
</evidence>
<dbReference type="InterPro" id="IPR050731">
    <property type="entry name" value="HRD1_E3_ubiq-ligases"/>
</dbReference>
<keyword evidence="6" id="KW-1133">Transmembrane helix</keyword>
<feature type="compositionally biased region" description="Acidic residues" evidence="5">
    <location>
        <begin position="326"/>
        <end position="345"/>
    </location>
</feature>
<dbReference type="Pfam" id="PF13639">
    <property type="entry name" value="zf-RING_2"/>
    <property type="match status" value="1"/>
</dbReference>
<feature type="transmembrane region" description="Helical" evidence="6">
    <location>
        <begin position="263"/>
        <end position="281"/>
    </location>
</feature>
<keyword evidence="6" id="KW-0812">Transmembrane</keyword>
<keyword evidence="1" id="KW-0479">Metal-binding</keyword>
<keyword evidence="9" id="KW-1185">Reference proteome</keyword>
<accession>A0A1B7TEY5</accession>
<dbReference type="GO" id="GO:0005789">
    <property type="term" value="C:endoplasmic reticulum membrane"/>
    <property type="evidence" value="ECO:0007669"/>
    <property type="project" value="UniProtKB-SubCell"/>
</dbReference>
<feature type="transmembrane region" description="Helical" evidence="6">
    <location>
        <begin position="158"/>
        <end position="180"/>
    </location>
</feature>
<dbReference type="EMBL" id="LXPE01000009">
    <property type="protein sequence ID" value="OBA27297.1"/>
    <property type="molecule type" value="Genomic_DNA"/>
</dbReference>
<feature type="region of interest" description="Disordered" evidence="5">
    <location>
        <begin position="325"/>
        <end position="345"/>
    </location>
</feature>
<evidence type="ECO:0000256" key="1">
    <source>
        <dbReference type="ARBA" id="ARBA00022723"/>
    </source>
</evidence>
<evidence type="ECO:0000259" key="7">
    <source>
        <dbReference type="PROSITE" id="PS50089"/>
    </source>
</evidence>
<dbReference type="GO" id="GO:0036503">
    <property type="term" value="P:ERAD pathway"/>
    <property type="evidence" value="ECO:0007669"/>
    <property type="project" value="TreeGrafter"/>
</dbReference>
<dbReference type="AlphaFoldDB" id="A0A1B7TEY5"/>
<organism evidence="8 9">
    <name type="scientific">Hanseniaspora valbyensis NRRL Y-1626</name>
    <dbReference type="NCBI Taxonomy" id="766949"/>
    <lineage>
        <taxon>Eukaryota</taxon>
        <taxon>Fungi</taxon>
        <taxon>Dikarya</taxon>
        <taxon>Ascomycota</taxon>
        <taxon>Saccharomycotina</taxon>
        <taxon>Saccharomycetes</taxon>
        <taxon>Saccharomycodales</taxon>
        <taxon>Saccharomycodaceae</taxon>
        <taxon>Hanseniaspora</taxon>
    </lineage>
</organism>
<evidence type="ECO:0000313" key="9">
    <source>
        <dbReference type="Proteomes" id="UP000092321"/>
    </source>
</evidence>
<evidence type="ECO:0000256" key="2">
    <source>
        <dbReference type="ARBA" id="ARBA00022771"/>
    </source>
</evidence>
<keyword evidence="2 4" id="KW-0863">Zinc-finger</keyword>
<reference evidence="9" key="1">
    <citation type="journal article" date="2016" name="Proc. Natl. Acad. Sci. U.S.A.">
        <title>Comparative genomics of biotechnologically important yeasts.</title>
        <authorList>
            <person name="Riley R."/>
            <person name="Haridas S."/>
            <person name="Wolfe K.H."/>
            <person name="Lopes M.R."/>
            <person name="Hittinger C.T."/>
            <person name="Goeker M."/>
            <person name="Salamov A.A."/>
            <person name="Wisecaver J.H."/>
            <person name="Long T.M."/>
            <person name="Calvey C.H."/>
            <person name="Aerts A.L."/>
            <person name="Barry K.W."/>
            <person name="Choi C."/>
            <person name="Clum A."/>
            <person name="Coughlan A.Y."/>
            <person name="Deshpande S."/>
            <person name="Douglass A.P."/>
            <person name="Hanson S.J."/>
            <person name="Klenk H.-P."/>
            <person name="LaButti K.M."/>
            <person name="Lapidus A."/>
            <person name="Lindquist E.A."/>
            <person name="Lipzen A.M."/>
            <person name="Meier-Kolthoff J.P."/>
            <person name="Ohm R.A."/>
            <person name="Otillar R.P."/>
            <person name="Pangilinan J.L."/>
            <person name="Peng Y."/>
            <person name="Rokas A."/>
            <person name="Rosa C.A."/>
            <person name="Scheuner C."/>
            <person name="Sibirny A.A."/>
            <person name="Slot J.C."/>
            <person name="Stielow J.B."/>
            <person name="Sun H."/>
            <person name="Kurtzman C.P."/>
            <person name="Blackwell M."/>
            <person name="Grigoriev I.V."/>
            <person name="Jeffries T.W."/>
        </authorList>
    </citation>
    <scope>NUCLEOTIDE SEQUENCE [LARGE SCALE GENOMIC DNA]</scope>
    <source>
        <strain evidence="9">NRRL Y-1626</strain>
    </source>
</reference>
<dbReference type="PANTHER" id="PTHR22763">
    <property type="entry name" value="RING ZINC FINGER PROTEIN"/>
    <property type="match status" value="1"/>
</dbReference>
<dbReference type="OrthoDB" id="7759664at2759"/>
<dbReference type="InterPro" id="IPR001841">
    <property type="entry name" value="Znf_RING"/>
</dbReference>
<dbReference type="SUPFAM" id="SSF57850">
    <property type="entry name" value="RING/U-box"/>
    <property type="match status" value="1"/>
</dbReference>
<name>A0A1B7TEY5_9ASCO</name>
<evidence type="ECO:0000313" key="8">
    <source>
        <dbReference type="EMBL" id="OBA27297.1"/>
    </source>
</evidence>
<sequence>MSLISILQNNKKLILFGICSYLLFIYQLVDVVNRSNNLLQVLLYLFSSSQTSAGSASLGGNDANTSTDFVYGNRKCFFVTMNFLLFNVFIFVNNFLIKFLLFGELRMIEIENLNNRFIKNIINEVISITVMINREYANTQNNHQTDINFYIRNSKINYGLNILIYLVVSISLKVIFWLTLDRLDMIYNRHSNEHLNVNTNSIQFTGNSLKEDRDQLLKNNFTFILRFYQSKYFLILACLSWFSVKMALSYLKNGIETSSLSSISFQLFFSLFSIQLATTWAQSIVHLIDFYKSKSQHDEITIKLRESMRQSSKVDLESPKISLEEIEKEEEEEEEEEEEIDSDDEGIFGASETFERKYRLELLINVISNILHIMCRFVIGFSKNDFSGLASFFSNELLMQIHRAFTDSRKLINIYNKYEQLQELPSPTERECKEQDTCIICMDSLYPTKNQKNLILKNKKSKDKAFISETLKKFKPKILPCGHFLHLYCLKNWFERSKNCPMCRMDIFETSTGKLKKQQVFRNRNRSLSFGNTPASSTGDLSYLQKNDDYGVPVEDEVFEEDNKESFHNEQTNTNNEKIFIDKTESIENDSGMHTENEYDYKDVSNHGNTNNSIVFKTYKHKEPVYCTKSGRLVLSSYDFYVEESKFKLENEIKLDSDGHEGVENKYVDEKSPIKIKLDTSGFIPI</sequence>
<dbReference type="GO" id="GO:0008270">
    <property type="term" value="F:zinc ion binding"/>
    <property type="evidence" value="ECO:0007669"/>
    <property type="project" value="UniProtKB-KW"/>
</dbReference>
<dbReference type="PROSITE" id="PS50089">
    <property type="entry name" value="ZF_RING_2"/>
    <property type="match status" value="1"/>
</dbReference>
<comment type="caution">
    <text evidence="8">The sequence shown here is derived from an EMBL/GenBank/DDBJ whole genome shotgun (WGS) entry which is preliminary data.</text>
</comment>
<dbReference type="SMART" id="SM00184">
    <property type="entry name" value="RING"/>
    <property type="match status" value="1"/>
</dbReference>
<dbReference type="Gene3D" id="3.30.40.10">
    <property type="entry name" value="Zinc/RING finger domain, C3HC4 (zinc finger)"/>
    <property type="match status" value="1"/>
</dbReference>
<dbReference type="Proteomes" id="UP000092321">
    <property type="component" value="Unassembled WGS sequence"/>
</dbReference>
<evidence type="ECO:0000256" key="6">
    <source>
        <dbReference type="SAM" id="Phobius"/>
    </source>
</evidence>
<evidence type="ECO:0000256" key="5">
    <source>
        <dbReference type="SAM" id="MobiDB-lite"/>
    </source>
</evidence>
<dbReference type="InterPro" id="IPR013083">
    <property type="entry name" value="Znf_RING/FYVE/PHD"/>
</dbReference>
<dbReference type="GO" id="GO:0043161">
    <property type="term" value="P:proteasome-mediated ubiquitin-dependent protein catabolic process"/>
    <property type="evidence" value="ECO:0007669"/>
    <property type="project" value="TreeGrafter"/>
</dbReference>
<proteinExistence type="predicted"/>
<dbReference type="GO" id="GO:0061630">
    <property type="term" value="F:ubiquitin protein ligase activity"/>
    <property type="evidence" value="ECO:0007669"/>
    <property type="project" value="UniProtKB-EC"/>
</dbReference>